<name>A0A1C3VP88_9BRAD</name>
<keyword evidence="4" id="KW-1185">Reference proteome</keyword>
<protein>
    <submittedName>
        <fullName evidence="3">PAP2 superfamily protein</fullName>
    </submittedName>
</protein>
<dbReference type="InterPro" id="IPR036938">
    <property type="entry name" value="PAP2/HPO_sf"/>
</dbReference>
<keyword evidence="1" id="KW-0812">Transmembrane</keyword>
<dbReference type="GO" id="GO:0016020">
    <property type="term" value="C:membrane"/>
    <property type="evidence" value="ECO:0007669"/>
    <property type="project" value="UniProtKB-SubCell"/>
</dbReference>
<feature type="transmembrane region" description="Helical" evidence="1">
    <location>
        <begin position="25"/>
        <end position="50"/>
    </location>
</feature>
<feature type="transmembrane region" description="Helical" evidence="1">
    <location>
        <begin position="178"/>
        <end position="196"/>
    </location>
</feature>
<dbReference type="Proteomes" id="UP000199184">
    <property type="component" value="Unassembled WGS sequence"/>
</dbReference>
<dbReference type="EMBL" id="FMAI01000005">
    <property type="protein sequence ID" value="SCB29623.1"/>
    <property type="molecule type" value="Genomic_DNA"/>
</dbReference>
<organism evidence="3 4">
    <name type="scientific">Bradyrhizobium shewense</name>
    <dbReference type="NCBI Taxonomy" id="1761772"/>
    <lineage>
        <taxon>Bacteria</taxon>
        <taxon>Pseudomonadati</taxon>
        <taxon>Pseudomonadota</taxon>
        <taxon>Alphaproteobacteria</taxon>
        <taxon>Hyphomicrobiales</taxon>
        <taxon>Nitrobacteraceae</taxon>
        <taxon>Bradyrhizobium</taxon>
    </lineage>
</organism>
<evidence type="ECO:0000313" key="3">
    <source>
        <dbReference type="EMBL" id="SCB29623.1"/>
    </source>
</evidence>
<dbReference type="InterPro" id="IPR026841">
    <property type="entry name" value="Aur1/Ipt1"/>
</dbReference>
<feature type="transmembrane region" description="Helical" evidence="1">
    <location>
        <begin position="62"/>
        <end position="87"/>
    </location>
</feature>
<keyword evidence="1" id="KW-1133">Transmembrane helix</keyword>
<evidence type="ECO:0000259" key="2">
    <source>
        <dbReference type="Pfam" id="PF14378"/>
    </source>
</evidence>
<accession>A0A1C3VP88</accession>
<reference evidence="4" key="1">
    <citation type="submission" date="2016-08" db="EMBL/GenBank/DDBJ databases">
        <authorList>
            <person name="Varghese N."/>
            <person name="Submissions Spin"/>
        </authorList>
    </citation>
    <scope>NUCLEOTIDE SEQUENCE [LARGE SCALE GENOMIC DNA]</scope>
    <source>
        <strain evidence="4">ERR11</strain>
    </source>
</reference>
<dbReference type="Pfam" id="PF14378">
    <property type="entry name" value="PAP2_3"/>
    <property type="match status" value="1"/>
</dbReference>
<evidence type="ECO:0000256" key="1">
    <source>
        <dbReference type="SAM" id="Phobius"/>
    </source>
</evidence>
<proteinExistence type="predicted"/>
<dbReference type="AlphaFoldDB" id="A0A1C3VP88"/>
<dbReference type="SUPFAM" id="SSF48317">
    <property type="entry name" value="Acid phosphatase/Vanadium-dependent haloperoxidase"/>
    <property type="match status" value="1"/>
</dbReference>
<sequence length="302" mass="32118">MLLAIDRALGLNPEPIARYVNDHPWLAACLAHSYGLIKFPLLGIPVVLALTARYVRLQLFMLAMSLAVAVTITISAVVPAIGTYYALQLPAAHLPEINTAVYAGQLRDMIALRDGSLHELRLLSLSGIVSFPSFHAASAVLYMWALWPVRGIGGIVAVLSLLMIAATPVIGAHFIIDVAAGAALAAASIWAAKFCLDRSRGVWVRSAGFVTGLAGLAQKKRAPSATRLSEFSGRPALLEAARDRGELGVQRGAEIVDDGDDGQRDAGSDQAVFNGGGAGFILQETRNEVLHRVLQMSTRGYN</sequence>
<feature type="domain" description="Inositolphosphotransferase Aur1/Ipt1" evidence="2">
    <location>
        <begin position="2"/>
        <end position="190"/>
    </location>
</feature>
<gene>
    <name evidence="3" type="ORF">GA0061098_100579</name>
</gene>
<evidence type="ECO:0000313" key="4">
    <source>
        <dbReference type="Proteomes" id="UP000199184"/>
    </source>
</evidence>
<keyword evidence="1" id="KW-0472">Membrane</keyword>